<organism evidence="3 6">
    <name type="scientific">Xanthocytophaga flava</name>
    <dbReference type="NCBI Taxonomy" id="3048013"/>
    <lineage>
        <taxon>Bacteria</taxon>
        <taxon>Pseudomonadati</taxon>
        <taxon>Bacteroidota</taxon>
        <taxon>Cytophagia</taxon>
        <taxon>Cytophagales</taxon>
        <taxon>Rhodocytophagaceae</taxon>
        <taxon>Xanthocytophaga</taxon>
    </lineage>
</organism>
<dbReference type="Pfam" id="PF00072">
    <property type="entry name" value="Response_reg"/>
    <property type="match status" value="1"/>
</dbReference>
<dbReference type="SMART" id="SM00448">
    <property type="entry name" value="REC"/>
    <property type="match status" value="1"/>
</dbReference>
<dbReference type="AlphaFoldDB" id="A0AAE3UAL1"/>
<dbReference type="EMBL" id="JASJOS010000016">
    <property type="protein sequence ID" value="MDJ1484832.1"/>
    <property type="molecule type" value="Genomic_DNA"/>
</dbReference>
<dbReference type="EMBL" id="JASJOT010000023">
    <property type="protein sequence ID" value="MDJ1496488.1"/>
    <property type="molecule type" value="Genomic_DNA"/>
</dbReference>
<dbReference type="GO" id="GO:0000160">
    <property type="term" value="P:phosphorelay signal transduction system"/>
    <property type="evidence" value="ECO:0007669"/>
    <property type="project" value="InterPro"/>
</dbReference>
<evidence type="ECO:0000313" key="6">
    <source>
        <dbReference type="Proteomes" id="UP001241110"/>
    </source>
</evidence>
<dbReference type="Proteomes" id="UP001228581">
    <property type="component" value="Unassembled WGS sequence"/>
</dbReference>
<dbReference type="Gene3D" id="3.40.50.2300">
    <property type="match status" value="1"/>
</dbReference>
<dbReference type="SUPFAM" id="SSF52172">
    <property type="entry name" value="CheY-like"/>
    <property type="match status" value="1"/>
</dbReference>
<dbReference type="PANTHER" id="PTHR44520:SF2">
    <property type="entry name" value="RESPONSE REGULATOR RCP1"/>
    <property type="match status" value="1"/>
</dbReference>
<evidence type="ECO:0000256" key="1">
    <source>
        <dbReference type="PROSITE-ProRule" id="PRU00169"/>
    </source>
</evidence>
<name>A0AAE3UAL1_9BACT</name>
<proteinExistence type="predicted"/>
<accession>A0AAE3UAL1</accession>
<dbReference type="PROSITE" id="PS50110">
    <property type="entry name" value="RESPONSE_REGULATORY"/>
    <property type="match status" value="1"/>
</dbReference>
<dbReference type="InterPro" id="IPR001789">
    <property type="entry name" value="Sig_transdc_resp-reg_receiver"/>
</dbReference>
<evidence type="ECO:0000259" key="2">
    <source>
        <dbReference type="PROSITE" id="PS50110"/>
    </source>
</evidence>
<sequence length="149" mass="17027">MNNKESLLVYLADDDEDDRMFFTDAVKQNSRSIHVDSSTNGEQLLQKVFNQDLLPDVVFLDLNMPRKNGLECLQAIRANSTTQHIPIIIISTSSAIENIRKANSYGANFYIQKPDDFFELKRLIEIGIQFSLAERKEEDVFLLNEVLSA</sequence>
<keyword evidence="1" id="KW-0597">Phosphoprotein</keyword>
<evidence type="ECO:0000313" key="4">
    <source>
        <dbReference type="EMBL" id="MDJ1496488.1"/>
    </source>
</evidence>
<comment type="caution">
    <text evidence="3">The sequence shown here is derived from an EMBL/GenBank/DDBJ whole genome shotgun (WGS) entry which is preliminary data.</text>
</comment>
<protein>
    <submittedName>
        <fullName evidence="3">Response regulator</fullName>
    </submittedName>
</protein>
<dbReference type="RefSeq" id="WP_313986556.1">
    <property type="nucleotide sequence ID" value="NZ_JASJOR010000024.1"/>
</dbReference>
<keyword evidence="5" id="KW-1185">Reference proteome</keyword>
<gene>
    <name evidence="3" type="ORF">QNI16_30305</name>
    <name evidence="4" type="ORF">QNI19_26365</name>
</gene>
<feature type="domain" description="Response regulatory" evidence="2">
    <location>
        <begin position="8"/>
        <end position="128"/>
    </location>
</feature>
<feature type="modified residue" description="4-aspartylphosphate" evidence="1">
    <location>
        <position position="61"/>
    </location>
</feature>
<reference evidence="3 5" key="1">
    <citation type="submission" date="2023-05" db="EMBL/GenBank/DDBJ databases">
        <authorList>
            <person name="Zhang X."/>
        </authorList>
    </citation>
    <scope>NUCLEOTIDE SEQUENCE</scope>
    <source>
        <strain evidence="4 5">DM2B3-1</strain>
        <strain evidence="3">YF14B1</strain>
    </source>
</reference>
<dbReference type="Proteomes" id="UP001241110">
    <property type="component" value="Unassembled WGS sequence"/>
</dbReference>
<dbReference type="PANTHER" id="PTHR44520">
    <property type="entry name" value="RESPONSE REGULATOR RCP1-RELATED"/>
    <property type="match status" value="1"/>
</dbReference>
<evidence type="ECO:0000313" key="5">
    <source>
        <dbReference type="Proteomes" id="UP001228581"/>
    </source>
</evidence>
<dbReference type="InterPro" id="IPR052893">
    <property type="entry name" value="TCS_response_regulator"/>
</dbReference>
<evidence type="ECO:0000313" key="3">
    <source>
        <dbReference type="EMBL" id="MDJ1484832.1"/>
    </source>
</evidence>
<dbReference type="InterPro" id="IPR011006">
    <property type="entry name" value="CheY-like_superfamily"/>
</dbReference>